<dbReference type="Proteomes" id="UP001196413">
    <property type="component" value="Unassembled WGS sequence"/>
</dbReference>
<dbReference type="AlphaFoldDB" id="A0AAD5QX99"/>
<proteinExistence type="predicted"/>
<evidence type="ECO:0000313" key="2">
    <source>
        <dbReference type="Proteomes" id="UP001196413"/>
    </source>
</evidence>
<accession>A0AAD5QX99</accession>
<organism evidence="1 2">
    <name type="scientific">Parelaphostrongylus tenuis</name>
    <name type="common">Meningeal worm</name>
    <dbReference type="NCBI Taxonomy" id="148309"/>
    <lineage>
        <taxon>Eukaryota</taxon>
        <taxon>Metazoa</taxon>
        <taxon>Ecdysozoa</taxon>
        <taxon>Nematoda</taxon>
        <taxon>Chromadorea</taxon>
        <taxon>Rhabditida</taxon>
        <taxon>Rhabditina</taxon>
        <taxon>Rhabditomorpha</taxon>
        <taxon>Strongyloidea</taxon>
        <taxon>Metastrongylidae</taxon>
        <taxon>Parelaphostrongylus</taxon>
    </lineage>
</organism>
<sequence length="211" mass="23497">MEKNVDQAEISASEMLIYKGISFRAASIYEQRMGVFPTGTQYLTMYNSLNDNNAKDINLLAFLYNASSQGLWAQYSFEDWLRSNFSMPSGESLSALSAKIISKMDNINGLMDSVSWGTASQLDIYEGIVILTSSTISEKPMKSLNSTTSISTNNTVELPSARYTFVSRGVDRSSEVVKVPQLFTWSSLPVRRLIGHLTPAKLSWDWSDLAE</sequence>
<keyword evidence="2" id="KW-1185">Reference proteome</keyword>
<reference evidence="1" key="1">
    <citation type="submission" date="2021-06" db="EMBL/GenBank/DDBJ databases">
        <title>Parelaphostrongylus tenuis whole genome reference sequence.</title>
        <authorList>
            <person name="Garwood T.J."/>
            <person name="Larsen P.A."/>
            <person name="Fountain-Jones N.M."/>
            <person name="Garbe J.R."/>
            <person name="Macchietto M.G."/>
            <person name="Kania S.A."/>
            <person name="Gerhold R.W."/>
            <person name="Richards J.E."/>
            <person name="Wolf T.M."/>
        </authorList>
    </citation>
    <scope>NUCLEOTIDE SEQUENCE</scope>
    <source>
        <strain evidence="1">MNPRO001-30</strain>
        <tissue evidence="1">Meninges</tissue>
    </source>
</reference>
<dbReference type="EMBL" id="JAHQIW010005322">
    <property type="protein sequence ID" value="KAJ1365664.1"/>
    <property type="molecule type" value="Genomic_DNA"/>
</dbReference>
<comment type="caution">
    <text evidence="1">The sequence shown here is derived from an EMBL/GenBank/DDBJ whole genome shotgun (WGS) entry which is preliminary data.</text>
</comment>
<gene>
    <name evidence="1" type="ORF">KIN20_026064</name>
</gene>
<evidence type="ECO:0000313" key="1">
    <source>
        <dbReference type="EMBL" id="KAJ1365664.1"/>
    </source>
</evidence>
<name>A0AAD5QX99_PARTN</name>
<protein>
    <submittedName>
        <fullName evidence="1">Uncharacterized protein</fullName>
    </submittedName>
</protein>